<evidence type="ECO:0000256" key="1">
    <source>
        <dbReference type="SAM" id="MobiDB-lite"/>
    </source>
</evidence>
<gene>
    <name evidence="2" type="ORF">EZI54_01410</name>
</gene>
<name>A0ABY1ZPW8_9GAMM</name>
<feature type="region of interest" description="Disordered" evidence="1">
    <location>
        <begin position="1"/>
        <end position="23"/>
    </location>
</feature>
<feature type="non-terminal residue" evidence="2">
    <location>
        <position position="1051"/>
    </location>
</feature>
<dbReference type="EMBL" id="SJDL01000002">
    <property type="protein sequence ID" value="TBW59003.1"/>
    <property type="molecule type" value="Genomic_DNA"/>
</dbReference>
<accession>A0ABY1ZPW8</accession>
<organism evidence="2 3">
    <name type="scientific">Marinobacter halodurans</name>
    <dbReference type="NCBI Taxonomy" id="2528979"/>
    <lineage>
        <taxon>Bacteria</taxon>
        <taxon>Pseudomonadati</taxon>
        <taxon>Pseudomonadota</taxon>
        <taxon>Gammaproteobacteria</taxon>
        <taxon>Pseudomonadales</taxon>
        <taxon>Marinobacteraceae</taxon>
        <taxon>Marinobacter</taxon>
    </lineage>
</organism>
<dbReference type="Proteomes" id="UP000313645">
    <property type="component" value="Unassembled WGS sequence"/>
</dbReference>
<protein>
    <submittedName>
        <fullName evidence="2">Uncharacterized protein</fullName>
    </submittedName>
</protein>
<evidence type="ECO:0000313" key="3">
    <source>
        <dbReference type="Proteomes" id="UP000313645"/>
    </source>
</evidence>
<sequence length="1051" mass="107799">MTGGGHGLADGQPRYVGGSHGGRGGNYSNDSSLAGYGSIAEPATLGYGGRYSDTVRGGGALTIRADVLDLSGQISSHGIGQYYGSGAGGSVWIDAGTLRVSEAAAIGATGGYSRVYGGGGGGGGGGRVHVQYTALDGNLASITSADGNGYYNDTRSGGAGTVLLENKGSGERILIIHNRYRNGNWTEIDSLPEGLDEIRISNARVKLDVASVPKLVVDNATLELTVPEVSQLDATSGSNLTVNADHIGNLTAVGGELALTAETITSLQLDGSTASLSTSNVETLEATGSTVTQSQPMTVNTLTLSNGSRWEQAGYSLTVDDYSFQDSTFGNSGDWTRPQADPNSLNVTGYTLTIPGGSYTYDRLEIGSGGRLHLAPYEDEAGTGGTLDLDVGELVIAEDGILDANGAGYQLADGQPRYVGGSHGGRGGNYSNSSSLAGYGSIAEPVTLGYGGRHSDTVRGGGALKIRADVLDLAGQISSHGVGQYYGSGAGGSVWIDAGTLRVSETAAIGAKGGYGRQTGGGGGRVHVQYTTLDGDLASVTSADGNGYYDDTRSGGAGTVLLEDKDSSERILIIHNRHRNGNWTEIDSLPEGLDEIRISNARVKLDVPSVPKLVVDNAILELTVPEVSQLDATSGSNLTINADHIGSLTAAGGELALTAEIITSLQLDGSTVSLSTSNVETLEATGSTVTQSQPMTVNTLTLSNGSRWEQAGYSLAVDDYSFQDSTFDNSGAWTRPQADPNSLNVTGYTLTIPGGSYTYDRLEIGSGGRLHLAPYEDEAGTGGTLDLDVGELVIAEDGILDANGAGYQLADGQPRYVGGSHGGRGGNYSNSSSLAGYGSIAEPATLGYGGRSSDTVRGGGVLKIRADVLDLAGQISSHGMGQYYGSGAGGSVWIDAGTLRVSETAAIGAKGGYGYYGAGGGGRVHVQYTTLYGDLASVTSADGNGYYDDTRSGGAGTVLLEDKDSSERILIIHNRHRNGNWTEIDSLPEGLDEIRISNARVKLDVASVPKLVVDNATLELTVPEVSQLDATSGSNLTVNADHIGNLTAVGG</sequence>
<keyword evidence="3" id="KW-1185">Reference proteome</keyword>
<evidence type="ECO:0000313" key="2">
    <source>
        <dbReference type="EMBL" id="TBW59003.1"/>
    </source>
</evidence>
<proteinExistence type="predicted"/>
<comment type="caution">
    <text evidence="2">The sequence shown here is derived from an EMBL/GenBank/DDBJ whole genome shotgun (WGS) entry which is preliminary data.</text>
</comment>
<reference evidence="2 3" key="1">
    <citation type="submission" date="2019-02" db="EMBL/GenBank/DDBJ databases">
        <title>Marinobacter halodurans sp. nov., a marine bacterium isolated from sea tidal flat.</title>
        <authorList>
            <person name="Yoo Y."/>
            <person name="Lee D.W."/>
            <person name="Kim B.S."/>
            <person name="Kim J.-J."/>
        </authorList>
    </citation>
    <scope>NUCLEOTIDE SEQUENCE [LARGE SCALE GENOMIC DNA]</scope>
    <source>
        <strain evidence="2 3">YJ-S3-2</strain>
    </source>
</reference>